<name>A0A061FGP6_THECC</name>
<dbReference type="PANTHER" id="PTHR31286">
    <property type="entry name" value="GLYCINE-RICH CELL WALL STRUCTURAL PROTEIN 1.8-LIKE"/>
    <property type="match status" value="1"/>
</dbReference>
<keyword evidence="2" id="KW-1185">Reference proteome</keyword>
<dbReference type="EMBL" id="CM001886">
    <property type="protein sequence ID" value="EOY16520.1"/>
    <property type="molecule type" value="Genomic_DNA"/>
</dbReference>
<evidence type="ECO:0000313" key="1">
    <source>
        <dbReference type="EMBL" id="EOY16520.1"/>
    </source>
</evidence>
<dbReference type="AlphaFoldDB" id="A0A061FGP6"/>
<proteinExistence type="predicted"/>
<dbReference type="PANTHER" id="PTHR31286:SF179">
    <property type="entry name" value="RNASE H TYPE-1 DOMAIN-CONTAINING PROTEIN"/>
    <property type="match status" value="1"/>
</dbReference>
<dbReference type="HOGENOM" id="CLU_1868855_0_0_1"/>
<accession>A0A061FGP6</accession>
<protein>
    <submittedName>
        <fullName evidence="1">Uncharacterized protein</fullName>
    </submittedName>
</protein>
<reference evidence="1 2" key="1">
    <citation type="journal article" date="2013" name="Genome Biol.">
        <title>The genome sequence of the most widely cultivated cacao type and its use to identify candidate genes regulating pod color.</title>
        <authorList>
            <person name="Motamayor J.C."/>
            <person name="Mockaitis K."/>
            <person name="Schmutz J."/>
            <person name="Haiminen N."/>
            <person name="Iii D.L."/>
            <person name="Cornejo O."/>
            <person name="Findley S.D."/>
            <person name="Zheng P."/>
            <person name="Utro F."/>
            <person name="Royaert S."/>
            <person name="Saski C."/>
            <person name="Jenkins J."/>
            <person name="Podicheti R."/>
            <person name="Zhao M."/>
            <person name="Scheffler B.E."/>
            <person name="Stack J.C."/>
            <person name="Feltus F.A."/>
            <person name="Mustiga G.M."/>
            <person name="Amores F."/>
            <person name="Phillips W."/>
            <person name="Marelli J.P."/>
            <person name="May G.D."/>
            <person name="Shapiro H."/>
            <person name="Ma J."/>
            <person name="Bustamante C.D."/>
            <person name="Schnell R.J."/>
            <person name="Main D."/>
            <person name="Gilbert D."/>
            <person name="Parida L."/>
            <person name="Kuhn D.N."/>
        </authorList>
    </citation>
    <scope>NUCLEOTIDE SEQUENCE [LARGE SCALE GENOMIC DNA]</scope>
    <source>
        <strain evidence="2">cv. Matina 1-6</strain>
    </source>
</reference>
<gene>
    <name evidence="1" type="ORF">TCM_035322</name>
</gene>
<evidence type="ECO:0000313" key="2">
    <source>
        <dbReference type="Proteomes" id="UP000026915"/>
    </source>
</evidence>
<dbReference type="InterPro" id="IPR040256">
    <property type="entry name" value="At4g02000-like"/>
</dbReference>
<dbReference type="InParanoid" id="A0A061FGP6"/>
<sequence>MPKWEVIQQVFKGIGLFGAYNIRWFNYKHILINLLNEYEYDFKRIWGYQAWFIANQKMEVFKWSLDLNPEKTPSIVLVWISFPNLKLHLFEKSMLLAIAKSIENLLYVNESPANGTKPSMARVYVEYDCFNPLVDSI</sequence>
<dbReference type="Proteomes" id="UP000026915">
    <property type="component" value="Chromosome 8"/>
</dbReference>
<organism evidence="1 2">
    <name type="scientific">Theobroma cacao</name>
    <name type="common">Cacao</name>
    <name type="synonym">Cocoa</name>
    <dbReference type="NCBI Taxonomy" id="3641"/>
    <lineage>
        <taxon>Eukaryota</taxon>
        <taxon>Viridiplantae</taxon>
        <taxon>Streptophyta</taxon>
        <taxon>Embryophyta</taxon>
        <taxon>Tracheophyta</taxon>
        <taxon>Spermatophyta</taxon>
        <taxon>Magnoliopsida</taxon>
        <taxon>eudicotyledons</taxon>
        <taxon>Gunneridae</taxon>
        <taxon>Pentapetalae</taxon>
        <taxon>rosids</taxon>
        <taxon>malvids</taxon>
        <taxon>Malvales</taxon>
        <taxon>Malvaceae</taxon>
        <taxon>Byttnerioideae</taxon>
        <taxon>Theobroma</taxon>
    </lineage>
</organism>
<dbReference type="Gramene" id="EOY16520">
    <property type="protein sequence ID" value="EOY16520"/>
    <property type="gene ID" value="TCM_035322"/>
</dbReference>